<evidence type="ECO:0000313" key="2">
    <source>
        <dbReference type="EMBL" id="KAF0688233.1"/>
    </source>
</evidence>
<keyword evidence="1" id="KW-0472">Membrane</keyword>
<dbReference type="OrthoDB" id="419711at2759"/>
<reference evidence="3 4" key="1">
    <citation type="submission" date="2019-03" db="EMBL/GenBank/DDBJ databases">
        <authorList>
            <person name="Gaulin E."/>
            <person name="Dumas B."/>
        </authorList>
    </citation>
    <scope>NUCLEOTIDE SEQUENCE [LARGE SCALE GENOMIC DNA]</scope>
    <source>
        <strain evidence="3">CBS 568.67</strain>
    </source>
</reference>
<keyword evidence="4" id="KW-1185">Reference proteome</keyword>
<dbReference type="EMBL" id="VJMH01006742">
    <property type="protein sequence ID" value="KAF0688233.1"/>
    <property type="molecule type" value="Genomic_DNA"/>
</dbReference>
<dbReference type="PANTHER" id="PTHR12242:SF22">
    <property type="entry name" value="OS02G0130600 PROTEIN"/>
    <property type="match status" value="1"/>
</dbReference>
<dbReference type="EMBL" id="CAADRA010006765">
    <property type="protein sequence ID" value="VFT96798.1"/>
    <property type="molecule type" value="Genomic_DNA"/>
</dbReference>
<feature type="transmembrane region" description="Helical" evidence="1">
    <location>
        <begin position="79"/>
        <end position="97"/>
    </location>
</feature>
<evidence type="ECO:0000313" key="3">
    <source>
        <dbReference type="EMBL" id="VFT96798.1"/>
    </source>
</evidence>
<evidence type="ECO:0000313" key="4">
    <source>
        <dbReference type="Proteomes" id="UP000332933"/>
    </source>
</evidence>
<protein>
    <submittedName>
        <fullName evidence="3">Aste57867_20103 protein</fullName>
    </submittedName>
</protein>
<dbReference type="PANTHER" id="PTHR12242">
    <property type="entry name" value="OS02G0130600 PROTEIN-RELATED"/>
    <property type="match status" value="1"/>
</dbReference>
<feature type="transmembrane region" description="Helical" evidence="1">
    <location>
        <begin position="176"/>
        <end position="195"/>
    </location>
</feature>
<reference evidence="2" key="2">
    <citation type="submission" date="2019-06" db="EMBL/GenBank/DDBJ databases">
        <title>Genomics analysis of Aphanomyces spp. identifies a new class of oomycete effector associated with host adaptation.</title>
        <authorList>
            <person name="Gaulin E."/>
        </authorList>
    </citation>
    <scope>NUCLEOTIDE SEQUENCE</scope>
    <source>
        <strain evidence="2">CBS 578.67</strain>
    </source>
</reference>
<dbReference type="Proteomes" id="UP000332933">
    <property type="component" value="Unassembled WGS sequence"/>
</dbReference>
<dbReference type="GO" id="GO:0016020">
    <property type="term" value="C:membrane"/>
    <property type="evidence" value="ECO:0007669"/>
    <property type="project" value="TreeGrafter"/>
</dbReference>
<proteinExistence type="predicted"/>
<dbReference type="AlphaFoldDB" id="A0A485LG52"/>
<organism evidence="3 4">
    <name type="scientific">Aphanomyces stellatus</name>
    <dbReference type="NCBI Taxonomy" id="120398"/>
    <lineage>
        <taxon>Eukaryota</taxon>
        <taxon>Sar</taxon>
        <taxon>Stramenopiles</taxon>
        <taxon>Oomycota</taxon>
        <taxon>Saprolegniomycetes</taxon>
        <taxon>Saprolegniales</taxon>
        <taxon>Verrucalvaceae</taxon>
        <taxon>Aphanomyces</taxon>
    </lineage>
</organism>
<gene>
    <name evidence="3" type="primary">Aste57867_20103</name>
    <name evidence="2" type="ORF">As57867_020037</name>
    <name evidence="3" type="ORF">ASTE57867_20103</name>
</gene>
<name>A0A485LG52_9STRA</name>
<keyword evidence="1" id="KW-0812">Transmembrane</keyword>
<feature type="transmembrane region" description="Helical" evidence="1">
    <location>
        <begin position="6"/>
        <end position="27"/>
    </location>
</feature>
<feature type="transmembrane region" description="Helical" evidence="1">
    <location>
        <begin position="117"/>
        <end position="139"/>
    </location>
</feature>
<feature type="transmembrane region" description="Helical" evidence="1">
    <location>
        <begin position="48"/>
        <end position="67"/>
    </location>
</feature>
<accession>A0A485LG52</accession>
<keyword evidence="1" id="KW-1133">Transmembrane helix</keyword>
<evidence type="ECO:0000256" key="1">
    <source>
        <dbReference type="SAM" id="Phobius"/>
    </source>
</evidence>
<feature type="transmembrane region" description="Helical" evidence="1">
    <location>
        <begin position="145"/>
        <end position="164"/>
    </location>
</feature>
<feature type="transmembrane region" description="Helical" evidence="1">
    <location>
        <begin position="215"/>
        <end position="233"/>
    </location>
</feature>
<sequence length="297" mass="33877">MAAETYALWKLLVLGIGLSCIILGVVFRIYIQPTPEYLVGVRQYSKSIPLLLFRVAVLGFFVAVWVLEISTTDWFDLVYYTWWNFSLQIVYFTLAIVDQAKHWHQARCYANHALNTLFDVCFTSCFLVALVYWILLFNPSNHLEWFVYVVHLVNVFVLLLDFGANDHVVQRTSLKYVVLWPTLYSILTWIGNSSYLDGFWPYNLMDLSKSLAPLIWFGIILAHVGCFGGVLLLSKLKLRCVGVPPPPPSDAVASPHVQNDLPHLEIVTPHVQDDLPHLEIVTPHIEKDPPRPKPATT</sequence>